<proteinExistence type="inferred from homology"/>
<keyword evidence="2 3" id="KW-0175">Coiled coil</keyword>
<accession>A0A0R3WN28</accession>
<dbReference type="PANTHER" id="PTHR19307">
    <property type="entry name" value="TUMOR PROTEIN D52"/>
    <property type="match status" value="1"/>
</dbReference>
<dbReference type="GO" id="GO:0005737">
    <property type="term" value="C:cytoplasm"/>
    <property type="evidence" value="ECO:0007669"/>
    <property type="project" value="TreeGrafter"/>
</dbReference>
<keyword evidence="5" id="KW-1185">Reference proteome</keyword>
<evidence type="ECO:0000313" key="4">
    <source>
        <dbReference type="EMBL" id="VDM19047.1"/>
    </source>
</evidence>
<feature type="coiled-coil region" evidence="3">
    <location>
        <begin position="22"/>
        <end position="56"/>
    </location>
</feature>
<name>A0A0R3WN28_HYDTA</name>
<dbReference type="EMBL" id="UYWX01000804">
    <property type="protein sequence ID" value="VDM19047.1"/>
    <property type="molecule type" value="Genomic_DNA"/>
</dbReference>
<evidence type="ECO:0000256" key="1">
    <source>
        <dbReference type="ARBA" id="ARBA00005702"/>
    </source>
</evidence>
<protein>
    <submittedName>
        <fullName evidence="6">PKcGMP_CC domain-containing protein</fullName>
    </submittedName>
</protein>
<reference evidence="6" key="1">
    <citation type="submission" date="2017-02" db="UniProtKB">
        <authorList>
            <consortium name="WormBaseParasite"/>
        </authorList>
    </citation>
    <scope>IDENTIFICATION</scope>
</reference>
<gene>
    <name evidence="4" type="ORF">TTAC_LOCUS2153</name>
</gene>
<dbReference type="Pfam" id="PF04201">
    <property type="entry name" value="TPD52"/>
    <property type="match status" value="1"/>
</dbReference>
<dbReference type="Proteomes" id="UP000274429">
    <property type="component" value="Unassembled WGS sequence"/>
</dbReference>
<dbReference type="OrthoDB" id="10000687at2759"/>
<dbReference type="PANTHER" id="PTHR19307:SF14">
    <property type="entry name" value="TUMOR PROTEIN D52"/>
    <property type="match status" value="1"/>
</dbReference>
<evidence type="ECO:0000313" key="5">
    <source>
        <dbReference type="Proteomes" id="UP000274429"/>
    </source>
</evidence>
<evidence type="ECO:0000313" key="6">
    <source>
        <dbReference type="WBParaSite" id="TTAC_0000216601-mRNA-1"/>
    </source>
</evidence>
<dbReference type="InterPro" id="IPR007327">
    <property type="entry name" value="TPD52"/>
</dbReference>
<dbReference type="WBParaSite" id="TTAC_0000216601-mRNA-1">
    <property type="protein sequence ID" value="TTAC_0000216601-mRNA-1"/>
    <property type="gene ID" value="TTAC_0000216601"/>
</dbReference>
<dbReference type="AlphaFoldDB" id="A0A0R3WN28"/>
<sequence>MYPNLPSAPPESPPPYTIMPERDEVEEELRKIEDEIATLKAVLASKQERAAQLKRQLGMYGFDVAKDDMKRAAHSIANSKPPVTISTLLFPDRNTSAYKSVNNSVSSFFKSVKVSICLIILPPFVDFYHLILSLPKVGVTSRLLPLISLSPTPPSIPSSCLISSDLTLVSADVLYFMLRCLFTI</sequence>
<reference evidence="4 5" key="2">
    <citation type="submission" date="2018-11" db="EMBL/GenBank/DDBJ databases">
        <authorList>
            <consortium name="Pathogen Informatics"/>
        </authorList>
    </citation>
    <scope>NUCLEOTIDE SEQUENCE [LARGE SCALE GENOMIC DNA]</scope>
</reference>
<organism evidence="6">
    <name type="scientific">Hydatigena taeniaeformis</name>
    <name type="common">Feline tapeworm</name>
    <name type="synonym">Taenia taeniaeformis</name>
    <dbReference type="NCBI Taxonomy" id="6205"/>
    <lineage>
        <taxon>Eukaryota</taxon>
        <taxon>Metazoa</taxon>
        <taxon>Spiralia</taxon>
        <taxon>Lophotrochozoa</taxon>
        <taxon>Platyhelminthes</taxon>
        <taxon>Cestoda</taxon>
        <taxon>Eucestoda</taxon>
        <taxon>Cyclophyllidea</taxon>
        <taxon>Taeniidae</taxon>
        <taxon>Hydatigera</taxon>
    </lineage>
</organism>
<dbReference type="STRING" id="6205.A0A0R3WN28"/>
<evidence type="ECO:0000256" key="3">
    <source>
        <dbReference type="SAM" id="Coils"/>
    </source>
</evidence>
<comment type="similarity">
    <text evidence="1">Belongs to the TPD52 family.</text>
</comment>
<evidence type="ECO:0000256" key="2">
    <source>
        <dbReference type="ARBA" id="ARBA00023054"/>
    </source>
</evidence>